<dbReference type="Proteomes" id="UP000002630">
    <property type="component" value="Unassembled WGS sequence"/>
</dbReference>
<protein>
    <submittedName>
        <fullName evidence="2">Uncharacterized protein</fullName>
    </submittedName>
</protein>
<gene>
    <name evidence="2" type="ORF">Esi_0013_0040</name>
</gene>
<dbReference type="InterPro" id="IPR011044">
    <property type="entry name" value="Quino_amine_DH_bsu"/>
</dbReference>
<feature type="region of interest" description="Disordered" evidence="1">
    <location>
        <begin position="243"/>
        <end position="283"/>
    </location>
</feature>
<feature type="compositionally biased region" description="Gly residues" evidence="1">
    <location>
        <begin position="264"/>
        <end position="283"/>
    </location>
</feature>
<keyword evidence="3" id="KW-1185">Reference proteome</keyword>
<evidence type="ECO:0000313" key="2">
    <source>
        <dbReference type="EMBL" id="CBN74141.1"/>
    </source>
</evidence>
<evidence type="ECO:0000313" key="3">
    <source>
        <dbReference type="Proteomes" id="UP000002630"/>
    </source>
</evidence>
<evidence type="ECO:0000256" key="1">
    <source>
        <dbReference type="SAM" id="MobiDB-lite"/>
    </source>
</evidence>
<dbReference type="InterPro" id="IPR001680">
    <property type="entry name" value="WD40_rpt"/>
</dbReference>
<dbReference type="InParanoid" id="D8LE68"/>
<dbReference type="Gene3D" id="2.130.10.10">
    <property type="entry name" value="YVTN repeat-like/Quinoprotein amine dehydrogenase"/>
    <property type="match status" value="1"/>
</dbReference>
<dbReference type="SUPFAM" id="SSF50969">
    <property type="entry name" value="YVTN repeat-like/Quinoprotein amine dehydrogenase"/>
    <property type="match status" value="1"/>
</dbReference>
<accession>D8LE68</accession>
<organism evidence="2 3">
    <name type="scientific">Ectocarpus siliculosus</name>
    <name type="common">Brown alga</name>
    <name type="synonym">Conferva siliculosa</name>
    <dbReference type="NCBI Taxonomy" id="2880"/>
    <lineage>
        <taxon>Eukaryota</taxon>
        <taxon>Sar</taxon>
        <taxon>Stramenopiles</taxon>
        <taxon>Ochrophyta</taxon>
        <taxon>PX clade</taxon>
        <taxon>Phaeophyceae</taxon>
        <taxon>Ectocarpales</taxon>
        <taxon>Ectocarpaceae</taxon>
        <taxon>Ectocarpus</taxon>
    </lineage>
</organism>
<name>D8LE68_ECTSI</name>
<dbReference type="InterPro" id="IPR015943">
    <property type="entry name" value="WD40/YVTN_repeat-like_dom_sf"/>
</dbReference>
<sequence>MLSFRPVGTLPAGSSGFQSPLPLAHPTEASVVLVGGSRASEHDSFNGACSAKIVTPTPGGEMSGSNNQANQSWGGAAGAAADGGRLLATMVVGEGGKALLAQFYQKHGCIAISDVTRGLHRGFVRLRISQPRGSNRAAGGGVQCMAGSLTANSGLVFLGRAGLSALQAVRVDPWDGLGSLSQPLPDSGPVLAVACHPSRTIVAACLSDGTICLWDYDSADGRGSGRFSGGGGGGGGGYYRRGENFLGGGGTRARLGPPPAPSPGRGGGGATKGGGGGGRRGGR</sequence>
<proteinExistence type="predicted"/>
<reference evidence="2 3" key="1">
    <citation type="journal article" date="2010" name="Nature">
        <title>The Ectocarpus genome and the independent evolution of multicellularity in brown algae.</title>
        <authorList>
            <person name="Cock J.M."/>
            <person name="Sterck L."/>
            <person name="Rouze P."/>
            <person name="Scornet D."/>
            <person name="Allen A.E."/>
            <person name="Amoutzias G."/>
            <person name="Anthouard V."/>
            <person name="Artiguenave F."/>
            <person name="Aury J.M."/>
            <person name="Badger J.H."/>
            <person name="Beszteri B."/>
            <person name="Billiau K."/>
            <person name="Bonnet E."/>
            <person name="Bothwell J.H."/>
            <person name="Bowler C."/>
            <person name="Boyen C."/>
            <person name="Brownlee C."/>
            <person name="Carrano C.J."/>
            <person name="Charrier B."/>
            <person name="Cho G.Y."/>
            <person name="Coelho S.M."/>
            <person name="Collen J."/>
            <person name="Corre E."/>
            <person name="Da Silva C."/>
            <person name="Delage L."/>
            <person name="Delaroque N."/>
            <person name="Dittami S.M."/>
            <person name="Doulbeau S."/>
            <person name="Elias M."/>
            <person name="Farnham G."/>
            <person name="Gachon C.M."/>
            <person name="Gschloessl B."/>
            <person name="Heesch S."/>
            <person name="Jabbari K."/>
            <person name="Jubin C."/>
            <person name="Kawai H."/>
            <person name="Kimura K."/>
            <person name="Kloareg B."/>
            <person name="Kupper F.C."/>
            <person name="Lang D."/>
            <person name="Le Bail A."/>
            <person name="Leblanc C."/>
            <person name="Lerouge P."/>
            <person name="Lohr M."/>
            <person name="Lopez P.J."/>
            <person name="Martens C."/>
            <person name="Maumus F."/>
            <person name="Michel G."/>
            <person name="Miranda-Saavedra D."/>
            <person name="Morales J."/>
            <person name="Moreau H."/>
            <person name="Motomura T."/>
            <person name="Nagasato C."/>
            <person name="Napoli C.A."/>
            <person name="Nelson D.R."/>
            <person name="Nyvall-Collen P."/>
            <person name="Peters A.F."/>
            <person name="Pommier C."/>
            <person name="Potin P."/>
            <person name="Poulain J."/>
            <person name="Quesneville H."/>
            <person name="Read B."/>
            <person name="Rensing S.A."/>
            <person name="Ritter A."/>
            <person name="Rousvoal S."/>
            <person name="Samanta M."/>
            <person name="Samson G."/>
            <person name="Schroeder D.C."/>
            <person name="Segurens B."/>
            <person name="Strittmatter M."/>
            <person name="Tonon T."/>
            <person name="Tregear J.W."/>
            <person name="Valentin K."/>
            <person name="von Dassow P."/>
            <person name="Yamagishi T."/>
            <person name="Van de Peer Y."/>
            <person name="Wincker P."/>
        </authorList>
    </citation>
    <scope>NUCLEOTIDE SEQUENCE [LARGE SCALE GENOMIC DNA]</scope>
    <source>
        <strain evidence="3">Ec32 / CCAP1310/4</strain>
    </source>
</reference>
<dbReference type="EMBL" id="FN649760">
    <property type="protein sequence ID" value="CBN74141.1"/>
    <property type="molecule type" value="Genomic_DNA"/>
</dbReference>
<dbReference type="SMART" id="SM00320">
    <property type="entry name" value="WD40"/>
    <property type="match status" value="1"/>
</dbReference>
<dbReference type="AlphaFoldDB" id="D8LE68"/>